<dbReference type="SUPFAM" id="SSF46785">
    <property type="entry name" value="Winged helix' DNA-binding domain"/>
    <property type="match status" value="2"/>
</dbReference>
<dbReference type="STRING" id="65357.A0A024G6G8"/>
<comment type="similarity">
    <text evidence="2 9">Belongs to the E2F/DP family.</text>
</comment>
<dbReference type="PANTHER" id="PTHR12081">
    <property type="entry name" value="TRANSCRIPTION FACTOR E2F"/>
    <property type="match status" value="1"/>
</dbReference>
<feature type="region of interest" description="Disordered" evidence="10">
    <location>
        <begin position="330"/>
        <end position="390"/>
    </location>
</feature>
<dbReference type="GO" id="GO:0000981">
    <property type="term" value="F:DNA-binding transcription factor activity, RNA polymerase II-specific"/>
    <property type="evidence" value="ECO:0007669"/>
    <property type="project" value="TreeGrafter"/>
</dbReference>
<evidence type="ECO:0000256" key="4">
    <source>
        <dbReference type="ARBA" id="ARBA00023015"/>
    </source>
</evidence>
<proteinExistence type="inferred from homology"/>
<feature type="compositionally biased region" description="Polar residues" evidence="10">
    <location>
        <begin position="365"/>
        <end position="380"/>
    </location>
</feature>
<keyword evidence="7 9" id="KW-0539">Nucleus</keyword>
<dbReference type="Gene3D" id="1.10.10.10">
    <property type="entry name" value="Winged helix-like DNA-binding domain superfamily/Winged helix DNA-binding domain"/>
    <property type="match status" value="2"/>
</dbReference>
<comment type="subcellular location">
    <subcellularLocation>
        <location evidence="1 9">Nucleus</location>
    </subcellularLocation>
</comment>
<dbReference type="GO" id="GO:0000978">
    <property type="term" value="F:RNA polymerase II cis-regulatory region sequence-specific DNA binding"/>
    <property type="evidence" value="ECO:0007669"/>
    <property type="project" value="InterPro"/>
</dbReference>
<dbReference type="FunFam" id="1.10.10.10:FF:000073">
    <property type="entry name" value="E2F transcription factor 8"/>
    <property type="match status" value="1"/>
</dbReference>
<evidence type="ECO:0000313" key="13">
    <source>
        <dbReference type="Proteomes" id="UP000053237"/>
    </source>
</evidence>
<evidence type="ECO:0000256" key="5">
    <source>
        <dbReference type="ARBA" id="ARBA00023125"/>
    </source>
</evidence>
<dbReference type="InterPro" id="IPR036390">
    <property type="entry name" value="WH_DNA-bd_sf"/>
</dbReference>
<sequence>MKNDTTSYVDVAHDSNLSTHNSKFVVPLKHPQNECVVVRPSPNRSEAATAMMEMLVTSTKRKRSRKVAQLVPLGFNVSDKKPLNQNTSNYDLKADGLNIPPYFGAESMLQSSFREYNRKEKSLGLLCENFLKLFREHNAREVCLDAVAAELGVERRRIYDIVNILESIHLVSRKSKNLYNWHGLSTLPTTIAAMKERHRNCSVKGETLHELPALRSERKRGKSLSHLSQMFVDLFLQREDRIISLDDAAKQLLLPSECENNNDRLHKTKIRRLYDIANVLASVGLIEKLQLPHSRKPVFRWRQIDREGSNEKQDVGQDVLAVYEANHRQRSGPSWCDTDSVKTSQSCNSEAEDGDSCGVKKRESNTAQLGVQSGDQSNSVLRFDSSHTPIHPQEILQSEQKRLHEFMRKYVEEYVQHLATAQSASDL</sequence>
<feature type="domain" description="E2F/DP family winged-helix DNA-binding" evidence="11">
    <location>
        <begin position="219"/>
        <end position="303"/>
    </location>
</feature>
<dbReference type="EMBL" id="CAIX01000034">
    <property type="protein sequence ID" value="CCI42441.1"/>
    <property type="molecule type" value="Genomic_DNA"/>
</dbReference>
<evidence type="ECO:0000256" key="3">
    <source>
        <dbReference type="ARBA" id="ARBA00022491"/>
    </source>
</evidence>
<dbReference type="Pfam" id="PF02319">
    <property type="entry name" value="WHD_E2F_TDP"/>
    <property type="match status" value="2"/>
</dbReference>
<dbReference type="InterPro" id="IPR036388">
    <property type="entry name" value="WH-like_DNA-bd_sf"/>
</dbReference>
<dbReference type="SMART" id="SM01372">
    <property type="entry name" value="E2F_TDP"/>
    <property type="match status" value="2"/>
</dbReference>
<keyword evidence="8" id="KW-0131">Cell cycle</keyword>
<keyword evidence="5 9" id="KW-0238">DNA-binding</keyword>
<dbReference type="PANTHER" id="PTHR12081:SF7">
    <property type="entry name" value="TRANSCRIPTION FACTOR EFL-3"/>
    <property type="match status" value="1"/>
</dbReference>
<feature type="domain" description="E2F/DP family winged-helix DNA-binding" evidence="11">
    <location>
        <begin position="118"/>
        <end position="183"/>
    </location>
</feature>
<dbReference type="OrthoDB" id="5318at2759"/>
<keyword evidence="13" id="KW-1185">Reference proteome</keyword>
<protein>
    <recommendedName>
        <fullName evidence="11">E2F/DP family winged-helix DNA-binding domain-containing protein</fullName>
    </recommendedName>
</protein>
<gene>
    <name evidence="12" type="ORF">BN9_032250</name>
</gene>
<dbReference type="InterPro" id="IPR003316">
    <property type="entry name" value="E2F_WHTH_DNA-bd_dom"/>
</dbReference>
<name>A0A024G6G8_9STRA</name>
<dbReference type="InParanoid" id="A0A024G6G8"/>
<organism evidence="12 13">
    <name type="scientific">Albugo candida</name>
    <dbReference type="NCBI Taxonomy" id="65357"/>
    <lineage>
        <taxon>Eukaryota</taxon>
        <taxon>Sar</taxon>
        <taxon>Stramenopiles</taxon>
        <taxon>Oomycota</taxon>
        <taxon>Peronosporomycetes</taxon>
        <taxon>Albuginales</taxon>
        <taxon>Albuginaceae</taxon>
        <taxon>Albugo</taxon>
    </lineage>
</organism>
<dbReference type="InterPro" id="IPR015633">
    <property type="entry name" value="E2F"/>
</dbReference>
<keyword evidence="3" id="KW-0678">Repressor</keyword>
<dbReference type="FunFam" id="1.10.10.10:FF:000295">
    <property type="entry name" value="E2F transcription factor-like E2FE"/>
    <property type="match status" value="1"/>
</dbReference>
<evidence type="ECO:0000259" key="11">
    <source>
        <dbReference type="SMART" id="SM01372"/>
    </source>
</evidence>
<reference evidence="12 13" key="1">
    <citation type="submission" date="2012-05" db="EMBL/GenBank/DDBJ databases">
        <title>Recombination and specialization in a pathogen metapopulation.</title>
        <authorList>
            <person name="Gardiner A."/>
            <person name="Kemen E."/>
            <person name="Schultz-Larsen T."/>
            <person name="MacLean D."/>
            <person name="Van Oosterhout C."/>
            <person name="Jones J.D.G."/>
        </authorList>
    </citation>
    <scope>NUCLEOTIDE SEQUENCE [LARGE SCALE GENOMIC DNA]</scope>
    <source>
        <strain evidence="12 13">Ac Nc2</strain>
    </source>
</reference>
<dbReference type="Proteomes" id="UP000053237">
    <property type="component" value="Unassembled WGS sequence"/>
</dbReference>
<evidence type="ECO:0000256" key="8">
    <source>
        <dbReference type="ARBA" id="ARBA00023306"/>
    </source>
</evidence>
<evidence type="ECO:0000256" key="9">
    <source>
        <dbReference type="RuleBase" id="RU003796"/>
    </source>
</evidence>
<accession>A0A024G6G8</accession>
<evidence type="ECO:0000313" key="12">
    <source>
        <dbReference type="EMBL" id="CCI42441.1"/>
    </source>
</evidence>
<keyword evidence="6 9" id="KW-0804">Transcription</keyword>
<evidence type="ECO:0000256" key="2">
    <source>
        <dbReference type="ARBA" id="ARBA00010940"/>
    </source>
</evidence>
<keyword evidence="4 9" id="KW-0805">Transcription regulation</keyword>
<evidence type="ECO:0000256" key="1">
    <source>
        <dbReference type="ARBA" id="ARBA00004123"/>
    </source>
</evidence>
<dbReference type="GO" id="GO:0090575">
    <property type="term" value="C:RNA polymerase II transcription regulator complex"/>
    <property type="evidence" value="ECO:0007669"/>
    <property type="project" value="TreeGrafter"/>
</dbReference>
<evidence type="ECO:0000256" key="6">
    <source>
        <dbReference type="ARBA" id="ARBA00023163"/>
    </source>
</evidence>
<evidence type="ECO:0000256" key="10">
    <source>
        <dbReference type="SAM" id="MobiDB-lite"/>
    </source>
</evidence>
<dbReference type="AlphaFoldDB" id="A0A024G6G8"/>
<comment type="caution">
    <text evidence="12">The sequence shown here is derived from an EMBL/GenBank/DDBJ whole genome shotgun (WGS) entry which is preliminary data.</text>
</comment>
<evidence type="ECO:0000256" key="7">
    <source>
        <dbReference type="ARBA" id="ARBA00023242"/>
    </source>
</evidence>